<organism evidence="1">
    <name type="scientific">Odontella aurita</name>
    <dbReference type="NCBI Taxonomy" id="265563"/>
    <lineage>
        <taxon>Eukaryota</taxon>
        <taxon>Sar</taxon>
        <taxon>Stramenopiles</taxon>
        <taxon>Ochrophyta</taxon>
        <taxon>Bacillariophyta</taxon>
        <taxon>Mediophyceae</taxon>
        <taxon>Biddulphiophycidae</taxon>
        <taxon>Eupodiscales</taxon>
        <taxon>Odontellaceae</taxon>
        <taxon>Odontella</taxon>
    </lineage>
</organism>
<dbReference type="EMBL" id="HBKQ01009312">
    <property type="protein sequence ID" value="CAE2215383.1"/>
    <property type="molecule type" value="Transcribed_RNA"/>
</dbReference>
<dbReference type="AlphaFoldDB" id="A0A7S4MCR1"/>
<reference evidence="1" key="1">
    <citation type="submission" date="2021-01" db="EMBL/GenBank/DDBJ databases">
        <authorList>
            <person name="Corre E."/>
            <person name="Pelletier E."/>
            <person name="Niang G."/>
            <person name="Scheremetjew M."/>
            <person name="Finn R."/>
            <person name="Kale V."/>
            <person name="Holt S."/>
            <person name="Cochrane G."/>
            <person name="Meng A."/>
            <person name="Brown T."/>
            <person name="Cohen L."/>
        </authorList>
    </citation>
    <scope>NUCLEOTIDE SEQUENCE</scope>
    <source>
        <strain evidence="1">Isolate 1302-5</strain>
    </source>
</reference>
<name>A0A7S4MCR1_9STRA</name>
<evidence type="ECO:0000313" key="1">
    <source>
        <dbReference type="EMBL" id="CAE2215383.1"/>
    </source>
</evidence>
<accession>A0A7S4MCR1</accession>
<gene>
    <name evidence="1" type="ORF">OAUR00152_LOCUS6230</name>
</gene>
<protein>
    <submittedName>
        <fullName evidence="1">Uncharacterized protein</fullName>
    </submittedName>
</protein>
<sequence length="144" mass="15922">MAMKRHCFYYRRGERFCRVMKSLPSVGLLICYFVVALCCLHRLALAFTGMLRRAFEVLPFVRQSNLAPSSKERLRSGRGATVPLHAVAPPPNFFQRWRDAASATAGGLGDSAAVTKSLVSLGLSSHVSSRPRFARLARTSLLHS</sequence>
<proteinExistence type="predicted"/>